<dbReference type="InterPro" id="IPR028082">
    <property type="entry name" value="Peripla_BP_I"/>
</dbReference>
<dbReference type="Gene3D" id="1.10.260.40">
    <property type="entry name" value="lambda repressor-like DNA-binding domains"/>
    <property type="match status" value="1"/>
</dbReference>
<evidence type="ECO:0000256" key="1">
    <source>
        <dbReference type="ARBA" id="ARBA00023015"/>
    </source>
</evidence>
<dbReference type="Pfam" id="PF00356">
    <property type="entry name" value="LacI"/>
    <property type="match status" value="1"/>
</dbReference>
<evidence type="ECO:0000256" key="2">
    <source>
        <dbReference type="ARBA" id="ARBA00023125"/>
    </source>
</evidence>
<evidence type="ECO:0000313" key="5">
    <source>
        <dbReference type="EMBL" id="GAK30284.1"/>
    </source>
</evidence>
<feature type="domain" description="HTH lacI-type" evidence="4">
    <location>
        <begin position="5"/>
        <end position="59"/>
    </location>
</feature>
<dbReference type="PROSITE" id="PS50932">
    <property type="entry name" value="HTH_LACI_2"/>
    <property type="match status" value="1"/>
</dbReference>
<dbReference type="OrthoDB" id="9788209at2"/>
<dbReference type="RefSeq" id="WP_027698403.1">
    <property type="nucleotide sequence ID" value="NZ_DF820485.1"/>
</dbReference>
<dbReference type="SMART" id="SM00354">
    <property type="entry name" value="HTH_LACI"/>
    <property type="match status" value="1"/>
</dbReference>
<dbReference type="InterPro" id="IPR010982">
    <property type="entry name" value="Lambda_DNA-bd_dom_sf"/>
</dbReference>
<dbReference type="Proteomes" id="UP000030643">
    <property type="component" value="Unassembled WGS sequence"/>
</dbReference>
<protein>
    <submittedName>
        <fullName evidence="5">Transcriptional regulator</fullName>
    </submittedName>
</protein>
<dbReference type="PANTHER" id="PTHR30146">
    <property type="entry name" value="LACI-RELATED TRANSCRIPTIONAL REPRESSOR"/>
    <property type="match status" value="1"/>
</dbReference>
<dbReference type="CDD" id="cd01392">
    <property type="entry name" value="HTH_LacI"/>
    <property type="match status" value="1"/>
</dbReference>
<dbReference type="InterPro" id="IPR000843">
    <property type="entry name" value="HTH_LacI"/>
</dbReference>
<organism evidence="5 6">
    <name type="scientific">Weissella oryzae (strain DSM 25784 / JCM 18191 / LMG 30913 / SG25)</name>
    <dbReference type="NCBI Taxonomy" id="1329250"/>
    <lineage>
        <taxon>Bacteria</taxon>
        <taxon>Bacillati</taxon>
        <taxon>Bacillota</taxon>
        <taxon>Bacilli</taxon>
        <taxon>Lactobacillales</taxon>
        <taxon>Lactobacillaceae</taxon>
        <taxon>Weissella</taxon>
    </lineage>
</organism>
<dbReference type="SUPFAM" id="SSF47413">
    <property type="entry name" value="lambda repressor-like DNA-binding domains"/>
    <property type="match status" value="1"/>
</dbReference>
<name>A0A069CS86_WEIOS</name>
<proteinExistence type="predicted"/>
<keyword evidence="1" id="KW-0805">Transcription regulation</keyword>
<dbReference type="eggNOG" id="COG1609">
    <property type="taxonomic scope" value="Bacteria"/>
</dbReference>
<dbReference type="PROSITE" id="PS00356">
    <property type="entry name" value="HTH_LACI_1"/>
    <property type="match status" value="1"/>
</dbReference>
<dbReference type="GO" id="GO:0003700">
    <property type="term" value="F:DNA-binding transcription factor activity"/>
    <property type="evidence" value="ECO:0007669"/>
    <property type="project" value="TreeGrafter"/>
</dbReference>
<sequence length="322" mass="35904">MADSVTIRDLAKMADVSVSTASRALNDNPSISLKTRERLQKLAVQMGYQSNLAAKTLALGRSNTVGVIFPIAVGVQTNNAFFVNLLNGINEQLRLQKWVTSIAMGETAETLMDNVKVMVEQGQVKRFIFLSTQMNEPILAYLQQYHDIRYVVIGQPHDRQTTLFVDNDNYLVGRGTIDQLLATNPIKTIALVSSNREADFEMLRKRGIQDVAAERKIKLIKLELELEGDEALLNQFVEQYADSLEGIIGTDDDVAMMLLTKLMQAKKPILPTIGVNNTWYLKNIFGSSFKSIELHPKKLGAEAAKLLFGQEKVKAVLVDFEV</sequence>
<evidence type="ECO:0000256" key="3">
    <source>
        <dbReference type="ARBA" id="ARBA00023163"/>
    </source>
</evidence>
<dbReference type="PANTHER" id="PTHR30146:SF109">
    <property type="entry name" value="HTH-TYPE TRANSCRIPTIONAL REGULATOR GALS"/>
    <property type="match status" value="1"/>
</dbReference>
<dbReference type="STRING" id="1329250.WOSG25_020810"/>
<evidence type="ECO:0000259" key="4">
    <source>
        <dbReference type="PROSITE" id="PS50932"/>
    </source>
</evidence>
<accession>A0A069CS86</accession>
<evidence type="ECO:0000313" key="6">
    <source>
        <dbReference type="Proteomes" id="UP000030643"/>
    </source>
</evidence>
<dbReference type="AlphaFoldDB" id="A0A069CS86"/>
<dbReference type="EMBL" id="DF820485">
    <property type="protein sequence ID" value="GAK30284.1"/>
    <property type="molecule type" value="Genomic_DNA"/>
</dbReference>
<keyword evidence="6" id="KW-1185">Reference proteome</keyword>
<gene>
    <name evidence="5" type="ORF">WOSG25_020810</name>
</gene>
<dbReference type="GO" id="GO:0000976">
    <property type="term" value="F:transcription cis-regulatory region binding"/>
    <property type="evidence" value="ECO:0007669"/>
    <property type="project" value="TreeGrafter"/>
</dbReference>
<keyword evidence="3" id="KW-0804">Transcription</keyword>
<dbReference type="Gene3D" id="3.40.50.2300">
    <property type="match status" value="2"/>
</dbReference>
<keyword evidence="2" id="KW-0238">DNA-binding</keyword>
<reference evidence="6" key="1">
    <citation type="journal article" date="2014" name="Genome Announc.">
        <title>Draft genome sequence of Weissella oryzae SG25T, isolated from fermented rice grains.</title>
        <authorList>
            <person name="Tanizawa Y."/>
            <person name="Fujisawa T."/>
            <person name="Mochizuki T."/>
            <person name="Kaminuma E."/>
            <person name="Suzuki Y."/>
            <person name="Nakamura Y."/>
            <person name="Tohno M."/>
        </authorList>
    </citation>
    <scope>NUCLEOTIDE SEQUENCE [LARGE SCALE GENOMIC DNA]</scope>
    <source>
        <strain evidence="6">DSM 25784 / JCM 18191 / LMG 30913 / SG25</strain>
    </source>
</reference>
<dbReference type="SUPFAM" id="SSF53822">
    <property type="entry name" value="Periplasmic binding protein-like I"/>
    <property type="match status" value="1"/>
</dbReference>